<keyword evidence="5" id="KW-0418">Kinase</keyword>
<dbReference type="InterPro" id="IPR000014">
    <property type="entry name" value="PAS"/>
</dbReference>
<dbReference type="SMART" id="SM00387">
    <property type="entry name" value="HATPase_c"/>
    <property type="match status" value="1"/>
</dbReference>
<dbReference type="SMART" id="SM00091">
    <property type="entry name" value="PAS"/>
    <property type="match status" value="4"/>
</dbReference>
<feature type="domain" description="Histidine kinase" evidence="6">
    <location>
        <begin position="523"/>
        <end position="740"/>
    </location>
</feature>
<dbReference type="InterPro" id="IPR003594">
    <property type="entry name" value="HATPase_dom"/>
</dbReference>
<reference evidence="7 8" key="1">
    <citation type="submission" date="2020-08" db="EMBL/GenBank/DDBJ databases">
        <title>Genomic Encyclopedia of Type Strains, Phase IV (KMG-IV): sequencing the most valuable type-strain genomes for metagenomic binning, comparative biology and taxonomic classification.</title>
        <authorList>
            <person name="Goeker M."/>
        </authorList>
    </citation>
    <scope>NUCLEOTIDE SEQUENCE [LARGE SCALE GENOMIC DNA]</scope>
    <source>
        <strain evidence="7 8">DSM 25622</strain>
    </source>
</reference>
<dbReference type="Pfam" id="PF12860">
    <property type="entry name" value="PAS_7"/>
    <property type="match status" value="4"/>
</dbReference>
<evidence type="ECO:0000256" key="5">
    <source>
        <dbReference type="ARBA" id="ARBA00022777"/>
    </source>
</evidence>
<dbReference type="GO" id="GO:0000155">
    <property type="term" value="F:phosphorelay sensor kinase activity"/>
    <property type="evidence" value="ECO:0007669"/>
    <property type="project" value="InterPro"/>
</dbReference>
<protein>
    <recommendedName>
        <fullName evidence="2">histidine kinase</fullName>
        <ecNumber evidence="2">2.7.13.3</ecNumber>
    </recommendedName>
</protein>
<evidence type="ECO:0000256" key="4">
    <source>
        <dbReference type="ARBA" id="ARBA00022679"/>
    </source>
</evidence>
<dbReference type="EMBL" id="JACIJD010000011">
    <property type="protein sequence ID" value="MBB5694593.1"/>
    <property type="molecule type" value="Genomic_DNA"/>
</dbReference>
<dbReference type="InterPro" id="IPR035965">
    <property type="entry name" value="PAS-like_dom_sf"/>
</dbReference>
<dbReference type="InterPro" id="IPR036890">
    <property type="entry name" value="HATPase_C_sf"/>
</dbReference>
<evidence type="ECO:0000256" key="1">
    <source>
        <dbReference type="ARBA" id="ARBA00000085"/>
    </source>
</evidence>
<dbReference type="InterPro" id="IPR003661">
    <property type="entry name" value="HisK_dim/P_dom"/>
</dbReference>
<dbReference type="Pfam" id="PF00512">
    <property type="entry name" value="HisKA"/>
    <property type="match status" value="1"/>
</dbReference>
<keyword evidence="4" id="KW-0808">Transferase</keyword>
<dbReference type="PROSITE" id="PS50109">
    <property type="entry name" value="HIS_KIN"/>
    <property type="match status" value="1"/>
</dbReference>
<keyword evidence="8" id="KW-1185">Reference proteome</keyword>
<evidence type="ECO:0000256" key="2">
    <source>
        <dbReference type="ARBA" id="ARBA00012438"/>
    </source>
</evidence>
<dbReference type="AlphaFoldDB" id="A0A840YJY2"/>
<dbReference type="NCBIfam" id="TIGR00229">
    <property type="entry name" value="sensory_box"/>
    <property type="match status" value="1"/>
</dbReference>
<gene>
    <name evidence="7" type="ORF">FHS87_002645</name>
</gene>
<dbReference type="SUPFAM" id="SSF47384">
    <property type="entry name" value="Homodimeric domain of signal transducing histidine kinase"/>
    <property type="match status" value="1"/>
</dbReference>
<dbReference type="InterPro" id="IPR005467">
    <property type="entry name" value="His_kinase_dom"/>
</dbReference>
<dbReference type="Proteomes" id="UP000580654">
    <property type="component" value="Unassembled WGS sequence"/>
</dbReference>
<dbReference type="PANTHER" id="PTHR43047">
    <property type="entry name" value="TWO-COMPONENT HISTIDINE PROTEIN KINASE"/>
    <property type="match status" value="1"/>
</dbReference>
<evidence type="ECO:0000313" key="7">
    <source>
        <dbReference type="EMBL" id="MBB5694593.1"/>
    </source>
</evidence>
<dbReference type="EC" id="2.7.13.3" evidence="2"/>
<evidence type="ECO:0000259" key="6">
    <source>
        <dbReference type="PROSITE" id="PS50109"/>
    </source>
</evidence>
<dbReference type="SUPFAM" id="SSF55785">
    <property type="entry name" value="PYP-like sensor domain (PAS domain)"/>
    <property type="match status" value="4"/>
</dbReference>
<dbReference type="RefSeq" id="WP_184518935.1">
    <property type="nucleotide sequence ID" value="NZ_JACIJD010000011.1"/>
</dbReference>
<dbReference type="Gene3D" id="1.10.287.130">
    <property type="match status" value="1"/>
</dbReference>
<dbReference type="InterPro" id="IPR036097">
    <property type="entry name" value="HisK_dim/P_sf"/>
</dbReference>
<name>A0A840YJY2_9PROT</name>
<keyword evidence="3" id="KW-0597">Phosphoprotein</keyword>
<dbReference type="Pfam" id="PF02518">
    <property type="entry name" value="HATPase_c"/>
    <property type="match status" value="1"/>
</dbReference>
<organism evidence="7 8">
    <name type="scientific">Muricoccus pecuniae</name>
    <dbReference type="NCBI Taxonomy" id="693023"/>
    <lineage>
        <taxon>Bacteria</taxon>
        <taxon>Pseudomonadati</taxon>
        <taxon>Pseudomonadota</taxon>
        <taxon>Alphaproteobacteria</taxon>
        <taxon>Acetobacterales</taxon>
        <taxon>Roseomonadaceae</taxon>
        <taxon>Muricoccus</taxon>
    </lineage>
</organism>
<dbReference type="PRINTS" id="PR00344">
    <property type="entry name" value="BCTRLSENSOR"/>
</dbReference>
<dbReference type="CDD" id="cd00130">
    <property type="entry name" value="PAS"/>
    <property type="match status" value="2"/>
</dbReference>
<sequence length="744" mass="78445">MTAPDLVDDLARSALDALPAGIAVLDAEGRLIHANPAFRTQAGAPALAPGATLEELAALLAGAGHLSAEEAARFAALPAGADGPLPGRLLARSAGGRWHEMAALPVPGGGTVLLSVDVTALRGSEAEAVEHAGMLETILERLDTGVLVSDGASRLIYFNRAYHGFTGTAPGTVRPGMTRAELFETMHAAGELFSLTPEELETFATLGERKVEERWRRRPDGSVLWVRAHPLPEAGVLTEVHDVTALHRAEQAAQDRAALLDGVLAALPHGVCVYGPDGRARVVNAAYQRIMAGAEVAVGDELTAVLARRVASGEYASEDDGVLRRADAGPGEPIEQTRVRPNGTVISARLVALPDGGRVAVVTDVTRRAQAEAEAGRRTATLQAMLDNQPHGVALFDPHGYLIAANALAARMTGLGEEAMRPGSHLLDLRARQAEAREITIVEGEVEVISVTGGHRALGKDGRYLRRRPDGTILEIRTDLTPDGGFIRTYRDVTEERRIRVELEAARDAAEAASRAKSGFLATMTHELRTPLHAVIGFSEAILDETRPEMLRDHAQEILAAGQQLLGLIDGLLEATRIEAGSLSLRGDRFDPAPVLRATAARARKVAEEAGIEFRAALPDELPPMQGDEARLRQVLDALLSNACKFTPGGGRVTVSAEPVETGGSLVTISDTGIGMAAEDIPRAFEAFTQLEGGLSRRYPGSGLGLYLARALAGAMGIALALDSTPGQGTTARLAVPPAERITA</sequence>
<evidence type="ECO:0000313" key="8">
    <source>
        <dbReference type="Proteomes" id="UP000580654"/>
    </source>
</evidence>
<accession>A0A840YJY2</accession>
<dbReference type="SMART" id="SM00388">
    <property type="entry name" value="HisKA"/>
    <property type="match status" value="1"/>
</dbReference>
<dbReference type="SUPFAM" id="SSF55874">
    <property type="entry name" value="ATPase domain of HSP90 chaperone/DNA topoisomerase II/histidine kinase"/>
    <property type="match status" value="1"/>
</dbReference>
<proteinExistence type="predicted"/>
<dbReference type="CDD" id="cd00082">
    <property type="entry name" value="HisKA"/>
    <property type="match status" value="1"/>
</dbReference>
<dbReference type="Gene3D" id="3.30.450.20">
    <property type="entry name" value="PAS domain"/>
    <property type="match status" value="4"/>
</dbReference>
<dbReference type="Gene3D" id="3.30.565.10">
    <property type="entry name" value="Histidine kinase-like ATPase, C-terminal domain"/>
    <property type="match status" value="1"/>
</dbReference>
<evidence type="ECO:0000256" key="3">
    <source>
        <dbReference type="ARBA" id="ARBA00022553"/>
    </source>
</evidence>
<dbReference type="InterPro" id="IPR004358">
    <property type="entry name" value="Sig_transdc_His_kin-like_C"/>
</dbReference>
<comment type="caution">
    <text evidence="7">The sequence shown here is derived from an EMBL/GenBank/DDBJ whole genome shotgun (WGS) entry which is preliminary data.</text>
</comment>
<comment type="catalytic activity">
    <reaction evidence="1">
        <text>ATP + protein L-histidine = ADP + protein N-phospho-L-histidine.</text>
        <dbReference type="EC" id="2.7.13.3"/>
    </reaction>
</comment>